<proteinExistence type="predicted"/>
<keyword evidence="1" id="KW-0472">Membrane</keyword>
<keyword evidence="1" id="KW-1133">Transmembrane helix</keyword>
<protein>
    <submittedName>
        <fullName evidence="2">Uncharacterized protein</fullName>
    </submittedName>
</protein>
<reference evidence="2 3" key="1">
    <citation type="submission" date="2024-09" db="EMBL/GenBank/DDBJ databases">
        <authorList>
            <person name="Sun Q."/>
            <person name="Mori K."/>
        </authorList>
    </citation>
    <scope>NUCLEOTIDE SEQUENCE [LARGE SCALE GENOMIC DNA]</scope>
    <source>
        <strain evidence="2 3">JCM 11411</strain>
    </source>
</reference>
<feature type="transmembrane region" description="Helical" evidence="1">
    <location>
        <begin position="15"/>
        <end position="34"/>
    </location>
</feature>
<sequence length="48" mass="5397">MTLINRNRHNDSGSILRLWIMSAAVCLIAIFVLIQLGPTVQRYLATIV</sequence>
<evidence type="ECO:0000313" key="3">
    <source>
        <dbReference type="Proteomes" id="UP001589587"/>
    </source>
</evidence>
<dbReference type="RefSeq" id="WP_155277957.1">
    <property type="nucleotide sequence ID" value="NZ_JBHMAS010000042.1"/>
</dbReference>
<keyword evidence="1" id="KW-0812">Transmembrane</keyword>
<dbReference type="Proteomes" id="UP001589587">
    <property type="component" value="Unassembled WGS sequence"/>
</dbReference>
<dbReference type="EMBL" id="JBHMAS010000042">
    <property type="protein sequence ID" value="MFB9781374.1"/>
    <property type="molecule type" value="Genomic_DNA"/>
</dbReference>
<organism evidence="2 3">
    <name type="scientific">Rhodococcus baikonurensis</name>
    <dbReference type="NCBI Taxonomy" id="172041"/>
    <lineage>
        <taxon>Bacteria</taxon>
        <taxon>Bacillati</taxon>
        <taxon>Actinomycetota</taxon>
        <taxon>Actinomycetes</taxon>
        <taxon>Mycobacteriales</taxon>
        <taxon>Nocardiaceae</taxon>
        <taxon>Rhodococcus</taxon>
        <taxon>Rhodococcus erythropolis group</taxon>
    </lineage>
</organism>
<comment type="caution">
    <text evidence="2">The sequence shown here is derived from an EMBL/GenBank/DDBJ whole genome shotgun (WGS) entry which is preliminary data.</text>
</comment>
<name>A0ABV5XG48_9NOCA</name>
<evidence type="ECO:0000313" key="2">
    <source>
        <dbReference type="EMBL" id="MFB9781374.1"/>
    </source>
</evidence>
<keyword evidence="3" id="KW-1185">Reference proteome</keyword>
<gene>
    <name evidence="2" type="ORF">ACFFQ6_16910</name>
</gene>
<evidence type="ECO:0000256" key="1">
    <source>
        <dbReference type="SAM" id="Phobius"/>
    </source>
</evidence>
<accession>A0ABV5XG48</accession>